<dbReference type="NCBIfam" id="NF042415">
    <property type="entry name" value="STY0301_fam"/>
    <property type="match status" value="1"/>
</dbReference>
<evidence type="ECO:0000313" key="2">
    <source>
        <dbReference type="EMBL" id="MDF3834144.1"/>
    </source>
</evidence>
<comment type="caution">
    <text evidence="2">The sequence shown here is derived from an EMBL/GenBank/DDBJ whole genome shotgun (WGS) entry which is preliminary data.</text>
</comment>
<feature type="signal peptide" evidence="1">
    <location>
        <begin position="1"/>
        <end position="24"/>
    </location>
</feature>
<reference evidence="2 3" key="1">
    <citation type="submission" date="2023-03" db="EMBL/GenBank/DDBJ databases">
        <title>Draft assemblies of triclosan tolerant bacteria isolated from returned activated sludge.</title>
        <authorList>
            <person name="Van Hamelsveld S."/>
        </authorList>
    </citation>
    <scope>NUCLEOTIDE SEQUENCE [LARGE SCALE GENOMIC DNA]</scope>
    <source>
        <strain evidence="2 3">GW210010_S58</strain>
    </source>
</reference>
<dbReference type="Proteomes" id="UP001216674">
    <property type="component" value="Unassembled WGS sequence"/>
</dbReference>
<proteinExistence type="predicted"/>
<keyword evidence="1" id="KW-0732">Signal</keyword>
<keyword evidence="3" id="KW-1185">Reference proteome</keyword>
<organism evidence="2 3">
    <name type="scientific">Cupriavidus basilensis</name>
    <dbReference type="NCBI Taxonomy" id="68895"/>
    <lineage>
        <taxon>Bacteria</taxon>
        <taxon>Pseudomonadati</taxon>
        <taxon>Pseudomonadota</taxon>
        <taxon>Betaproteobacteria</taxon>
        <taxon>Burkholderiales</taxon>
        <taxon>Burkholderiaceae</taxon>
        <taxon>Cupriavidus</taxon>
    </lineage>
</organism>
<name>A0ABT6ANX1_9BURK</name>
<gene>
    <name evidence="2" type="ORF">P3W85_14430</name>
</gene>
<feature type="chain" id="PRO_5047137789" description="Lipoprotein" evidence="1">
    <location>
        <begin position="25"/>
        <end position="140"/>
    </location>
</feature>
<evidence type="ECO:0000256" key="1">
    <source>
        <dbReference type="SAM" id="SignalP"/>
    </source>
</evidence>
<dbReference type="RefSeq" id="WP_276265283.1">
    <property type="nucleotide sequence ID" value="NZ_JARJLM010000254.1"/>
</dbReference>
<evidence type="ECO:0000313" key="3">
    <source>
        <dbReference type="Proteomes" id="UP001216674"/>
    </source>
</evidence>
<protein>
    <recommendedName>
        <fullName evidence="4">Lipoprotein</fullName>
    </recommendedName>
</protein>
<dbReference type="EMBL" id="JARJLM010000254">
    <property type="protein sequence ID" value="MDF3834144.1"/>
    <property type="molecule type" value="Genomic_DNA"/>
</dbReference>
<accession>A0ABT6ANX1</accession>
<sequence>MKRCSTPVLLGALLMGGCLSSAYALELACPASVTARPGEPTSTPPGWVASSRSDRIALDGVTLTIGEPDKLTDLKPEAVRRKGKEELTWRLDKRDNEDGLWFSCAYGQQYILLSQPLRVPVSQCRVASASSPVAYVLHCE</sequence>
<dbReference type="PROSITE" id="PS51257">
    <property type="entry name" value="PROKAR_LIPOPROTEIN"/>
    <property type="match status" value="1"/>
</dbReference>
<dbReference type="InterPro" id="IPR049973">
    <property type="entry name" value="STY0301-like"/>
</dbReference>
<evidence type="ECO:0008006" key="4">
    <source>
        <dbReference type="Google" id="ProtNLM"/>
    </source>
</evidence>